<dbReference type="InterPro" id="IPR040758">
    <property type="entry name" value="PrmC_N"/>
</dbReference>
<protein>
    <recommendedName>
        <fullName evidence="5">Release factor glutamine methyltransferase</fullName>
        <shortName evidence="5">RF MTase</shortName>
        <ecNumber evidence="5">2.1.1.297</ecNumber>
    </recommendedName>
    <alternativeName>
        <fullName evidence="5">N5-glutamine methyltransferase PrmC</fullName>
    </alternativeName>
    <alternativeName>
        <fullName evidence="5">Protein-(glutamine-N5) MTase PrmC</fullName>
    </alternativeName>
    <alternativeName>
        <fullName evidence="5">Protein-glutamine N-methyltransferase PrmC</fullName>
    </alternativeName>
</protein>
<dbReference type="GO" id="GO:0003676">
    <property type="term" value="F:nucleic acid binding"/>
    <property type="evidence" value="ECO:0007669"/>
    <property type="project" value="InterPro"/>
</dbReference>
<dbReference type="Gene3D" id="3.40.50.150">
    <property type="entry name" value="Vaccinia Virus protein VP39"/>
    <property type="match status" value="1"/>
</dbReference>
<dbReference type="EMBL" id="AZEA01000003">
    <property type="protein sequence ID" value="KRK89228.1"/>
    <property type="molecule type" value="Genomic_DNA"/>
</dbReference>
<dbReference type="Pfam" id="PF05175">
    <property type="entry name" value="MTS"/>
    <property type="match status" value="1"/>
</dbReference>
<dbReference type="GO" id="GO:0032259">
    <property type="term" value="P:methylation"/>
    <property type="evidence" value="ECO:0007669"/>
    <property type="project" value="UniProtKB-KW"/>
</dbReference>
<dbReference type="NCBIfam" id="TIGR03534">
    <property type="entry name" value="RF_mod_PrmC"/>
    <property type="match status" value="1"/>
</dbReference>
<dbReference type="InterPro" id="IPR007848">
    <property type="entry name" value="Small_mtfrase_dom"/>
</dbReference>
<evidence type="ECO:0000256" key="1">
    <source>
        <dbReference type="ARBA" id="ARBA00022603"/>
    </source>
</evidence>
<keyword evidence="3 5" id="KW-0949">S-adenosyl-L-methionine</keyword>
<dbReference type="InterPro" id="IPR004556">
    <property type="entry name" value="HemK-like"/>
</dbReference>
<dbReference type="SUPFAM" id="SSF53335">
    <property type="entry name" value="S-adenosyl-L-methionine-dependent methyltransferases"/>
    <property type="match status" value="1"/>
</dbReference>
<dbReference type="GO" id="GO:0102559">
    <property type="term" value="F:peptide chain release factor N(5)-glutamine methyltransferase activity"/>
    <property type="evidence" value="ECO:0007669"/>
    <property type="project" value="UniProtKB-EC"/>
</dbReference>
<dbReference type="Gene3D" id="1.10.8.10">
    <property type="entry name" value="DNA helicase RuvA subunit, C-terminal domain"/>
    <property type="match status" value="1"/>
</dbReference>
<feature type="binding site" evidence="5">
    <location>
        <position position="161"/>
    </location>
    <ligand>
        <name>S-adenosyl-L-methionine</name>
        <dbReference type="ChEBI" id="CHEBI:59789"/>
    </ligand>
</feature>
<evidence type="ECO:0000256" key="5">
    <source>
        <dbReference type="HAMAP-Rule" id="MF_02126"/>
    </source>
</evidence>
<keyword evidence="1 5" id="KW-0489">Methyltransferase</keyword>
<keyword evidence="2 5" id="KW-0808">Transferase</keyword>
<dbReference type="PROSITE" id="PS00092">
    <property type="entry name" value="N6_MTASE"/>
    <property type="match status" value="1"/>
</dbReference>
<evidence type="ECO:0000256" key="2">
    <source>
        <dbReference type="ARBA" id="ARBA00022679"/>
    </source>
</evidence>
<keyword evidence="9" id="KW-1185">Reference proteome</keyword>
<dbReference type="EC" id="2.1.1.297" evidence="5"/>
<reference evidence="8 9" key="1">
    <citation type="journal article" date="2015" name="Genome Announc.">
        <title>Expanding the biotechnology potential of lactobacilli through comparative genomics of 213 strains and associated genera.</title>
        <authorList>
            <person name="Sun Z."/>
            <person name="Harris H.M."/>
            <person name="McCann A."/>
            <person name="Guo C."/>
            <person name="Argimon S."/>
            <person name="Zhang W."/>
            <person name="Yang X."/>
            <person name="Jeffery I.B."/>
            <person name="Cooney J.C."/>
            <person name="Kagawa T.F."/>
            <person name="Liu W."/>
            <person name="Song Y."/>
            <person name="Salvetti E."/>
            <person name="Wrobel A."/>
            <person name="Rasinkangas P."/>
            <person name="Parkhill J."/>
            <person name="Rea M.C."/>
            <person name="O'Sullivan O."/>
            <person name="Ritari J."/>
            <person name="Douillard F.P."/>
            <person name="Paul Ross R."/>
            <person name="Yang R."/>
            <person name="Briner A.E."/>
            <person name="Felis G.E."/>
            <person name="de Vos W.M."/>
            <person name="Barrangou R."/>
            <person name="Klaenhammer T.R."/>
            <person name="Caufield P.W."/>
            <person name="Cui Y."/>
            <person name="Zhang H."/>
            <person name="O'Toole P.W."/>
        </authorList>
    </citation>
    <scope>NUCLEOTIDE SEQUENCE [LARGE SCALE GENOMIC DNA]</scope>
    <source>
        <strain evidence="8 9">DSM 19904</strain>
    </source>
</reference>
<evidence type="ECO:0000313" key="9">
    <source>
        <dbReference type="Proteomes" id="UP000051581"/>
    </source>
</evidence>
<dbReference type="HAMAP" id="MF_02126">
    <property type="entry name" value="RF_methyltr_PrmC"/>
    <property type="match status" value="1"/>
</dbReference>
<gene>
    <name evidence="5" type="primary">prmC</name>
    <name evidence="8" type="ORF">FD17_GL001715</name>
</gene>
<name>A0A0R1L0E3_9LACO</name>
<feature type="binding site" evidence="5">
    <location>
        <begin position="161"/>
        <end position="164"/>
    </location>
    <ligand>
        <name>substrate</name>
    </ligand>
</feature>
<accession>A0A0R1L0E3</accession>
<organism evidence="8 9">
    <name type="scientific">Lentilactobacillus sunkii DSM 19904</name>
    <dbReference type="NCBI Taxonomy" id="1423808"/>
    <lineage>
        <taxon>Bacteria</taxon>
        <taxon>Bacillati</taxon>
        <taxon>Bacillota</taxon>
        <taxon>Bacilli</taxon>
        <taxon>Lactobacillales</taxon>
        <taxon>Lactobacillaceae</taxon>
        <taxon>Lentilactobacillus</taxon>
    </lineage>
</organism>
<dbReference type="Proteomes" id="UP000051581">
    <property type="component" value="Unassembled WGS sequence"/>
</dbReference>
<dbReference type="InterPro" id="IPR029063">
    <property type="entry name" value="SAM-dependent_MTases_sf"/>
</dbReference>
<dbReference type="InterPro" id="IPR002052">
    <property type="entry name" value="DNA_methylase_N6_adenine_CS"/>
</dbReference>
<comment type="similarity">
    <text evidence="5">Belongs to the protein N5-glutamine methyltransferase family. PrmC subfamily.</text>
</comment>
<dbReference type="AlphaFoldDB" id="A0A0R1L0E3"/>
<proteinExistence type="inferred from homology"/>
<evidence type="ECO:0000256" key="4">
    <source>
        <dbReference type="ARBA" id="ARBA00048391"/>
    </source>
</evidence>
<feature type="domain" description="Release factor glutamine methyltransferase N-terminal" evidence="7">
    <location>
        <begin position="3"/>
        <end position="53"/>
    </location>
</feature>
<evidence type="ECO:0000259" key="7">
    <source>
        <dbReference type="Pfam" id="PF17827"/>
    </source>
</evidence>
<dbReference type="InterPro" id="IPR019874">
    <property type="entry name" value="RF_methyltr_PrmC"/>
</dbReference>
<comment type="caution">
    <text evidence="8">The sequence shown here is derived from an EMBL/GenBank/DDBJ whole genome shotgun (WGS) entry which is preliminary data.</text>
</comment>
<comment type="function">
    <text evidence="5">Methylates the class 1 translation termination release factors RF1/PrfA and RF2/PrfB on the glutamine residue of the universally conserved GGQ motif.</text>
</comment>
<dbReference type="CDD" id="cd02440">
    <property type="entry name" value="AdoMet_MTases"/>
    <property type="match status" value="1"/>
</dbReference>
<sequence length="255" mass="28433">MYDVDFLLEKLFNLSATELLIKYQSRMPDDQWQQFQSAVGKLMAGVPPQYIVGKADFYGLTLTVTPDVLIPRVETEELVDWVLSENSKNGLKVLDIGTGSGAIAIALKKFRSQWNVTASDISEKAIEVAKDNALANKTAINFVLSDVFDSITGGFDIIVSNPPYIAKDEQAYMDRSVINNEPDLALYAEDEGLAVYRKIAEDLKDHLNTSGKLYMEIGFRQESPVSSIFKWAIPTAQVIPKHDVAGHQRMIQVKK</sequence>
<dbReference type="Pfam" id="PF17827">
    <property type="entry name" value="PrmC_N"/>
    <property type="match status" value="1"/>
</dbReference>
<evidence type="ECO:0000256" key="3">
    <source>
        <dbReference type="ARBA" id="ARBA00022691"/>
    </source>
</evidence>
<feature type="binding site" evidence="5">
    <location>
        <position position="120"/>
    </location>
    <ligand>
        <name>S-adenosyl-L-methionine</name>
        <dbReference type="ChEBI" id="CHEBI:59789"/>
    </ligand>
</feature>
<dbReference type="NCBIfam" id="TIGR00536">
    <property type="entry name" value="hemK_fam"/>
    <property type="match status" value="1"/>
</dbReference>
<dbReference type="PATRIC" id="fig|1423808.3.peg.1736"/>
<dbReference type="PANTHER" id="PTHR18895:SF74">
    <property type="entry name" value="MTRF1L RELEASE FACTOR GLUTAMINE METHYLTRANSFERASE"/>
    <property type="match status" value="1"/>
</dbReference>
<comment type="catalytic activity">
    <reaction evidence="4 5">
        <text>L-glutaminyl-[peptide chain release factor] + S-adenosyl-L-methionine = N(5)-methyl-L-glutaminyl-[peptide chain release factor] + S-adenosyl-L-homocysteine + H(+)</text>
        <dbReference type="Rhea" id="RHEA:42896"/>
        <dbReference type="Rhea" id="RHEA-COMP:10271"/>
        <dbReference type="Rhea" id="RHEA-COMP:10272"/>
        <dbReference type="ChEBI" id="CHEBI:15378"/>
        <dbReference type="ChEBI" id="CHEBI:30011"/>
        <dbReference type="ChEBI" id="CHEBI:57856"/>
        <dbReference type="ChEBI" id="CHEBI:59789"/>
        <dbReference type="ChEBI" id="CHEBI:61891"/>
        <dbReference type="EC" id="2.1.1.297"/>
    </reaction>
</comment>
<feature type="domain" description="Methyltransferase small" evidence="6">
    <location>
        <begin position="89"/>
        <end position="170"/>
    </location>
</feature>
<dbReference type="InterPro" id="IPR050320">
    <property type="entry name" value="N5-glutamine_MTase"/>
</dbReference>
<feature type="binding site" evidence="5">
    <location>
        <begin position="97"/>
        <end position="101"/>
    </location>
    <ligand>
        <name>S-adenosyl-L-methionine</name>
        <dbReference type="ChEBI" id="CHEBI:59789"/>
    </ligand>
</feature>
<evidence type="ECO:0000259" key="6">
    <source>
        <dbReference type="Pfam" id="PF05175"/>
    </source>
</evidence>
<dbReference type="PANTHER" id="PTHR18895">
    <property type="entry name" value="HEMK METHYLTRANSFERASE"/>
    <property type="match status" value="1"/>
</dbReference>
<comment type="caution">
    <text evidence="5">Lacks conserved residue(s) required for the propagation of feature annotation.</text>
</comment>
<evidence type="ECO:0000313" key="8">
    <source>
        <dbReference type="EMBL" id="KRK89228.1"/>
    </source>
</evidence>